<dbReference type="AlphaFoldDB" id="A0A6C0C421"/>
<accession>A0A6C0C421</accession>
<evidence type="ECO:0000313" key="1">
    <source>
        <dbReference type="EMBL" id="QHS99347.1"/>
    </source>
</evidence>
<proteinExistence type="predicted"/>
<protein>
    <submittedName>
        <fullName evidence="1">Uncharacterized protein</fullName>
    </submittedName>
</protein>
<dbReference type="EMBL" id="MN739339">
    <property type="protein sequence ID" value="QHS99347.1"/>
    <property type="molecule type" value="Genomic_DNA"/>
</dbReference>
<name>A0A6C0C421_9ZZZZ</name>
<sequence length="458" mass="52556">MSHLELNISEYDYEDLLKLFDIDNPRLDNIQEKHRMKMQKINKIKDTTLKKNLDSFLNQAYNVILDKINEENRLSHIPLPQKSNTVTSHDVIEIEEPSTTSTFPLKYPLGSINPVERKTITQLISLDTLFRDLSLYPNSTDFIINLPNPIENVISMKLIAAEIPNSFPLYSEAQGNNKCIVTITSSPTLEPLSIILVDGSPSFLTTITYINNVLDSQRNEYSFLTCGIDNISGKFFFRFKTLIEIRNWTASYYSTSTIDSTPPDNKPPTSFNPTPNYGLSTTPHADWDASLNNINYTINLNPYNQKLIKSFGWALGFREPKGRIINFDDTLTRGNITYNGYFEANTPYSDAESDYMFLYVDDFVGNYNDNLSSILNDNNFFSKSLLARMKVSVNFYAVEFHETQMINILEKTREYFGPVNIKKLHIKLIDKFGDLVGLMNSNYSLTLQFEKLYSSIRN</sequence>
<organism evidence="1">
    <name type="scientific">viral metagenome</name>
    <dbReference type="NCBI Taxonomy" id="1070528"/>
    <lineage>
        <taxon>unclassified sequences</taxon>
        <taxon>metagenomes</taxon>
        <taxon>organismal metagenomes</taxon>
    </lineage>
</organism>
<reference evidence="1" key="1">
    <citation type="journal article" date="2020" name="Nature">
        <title>Giant virus diversity and host interactions through global metagenomics.</title>
        <authorList>
            <person name="Schulz F."/>
            <person name="Roux S."/>
            <person name="Paez-Espino D."/>
            <person name="Jungbluth S."/>
            <person name="Walsh D.A."/>
            <person name="Denef V.J."/>
            <person name="McMahon K.D."/>
            <person name="Konstantinidis K.T."/>
            <person name="Eloe-Fadrosh E.A."/>
            <person name="Kyrpides N.C."/>
            <person name="Woyke T."/>
        </authorList>
    </citation>
    <scope>NUCLEOTIDE SEQUENCE</scope>
    <source>
        <strain evidence="1">GVMAG-M-3300020185-33</strain>
    </source>
</reference>